<name>A0A0K3CLE9_RHOTO</name>
<proteinExistence type="predicted"/>
<dbReference type="AlphaFoldDB" id="A0A0K3CLE9"/>
<gene>
    <name evidence="2" type="primary">FGENESH: predicted gene_7.277</name>
    <name evidence="2" type="ORF">BN2166_0038920</name>
</gene>
<feature type="region of interest" description="Disordered" evidence="1">
    <location>
        <begin position="317"/>
        <end position="469"/>
    </location>
</feature>
<organism evidence="2 3">
    <name type="scientific">Rhodotorula toruloides</name>
    <name type="common">Yeast</name>
    <name type="synonym">Rhodosporidium toruloides</name>
    <dbReference type="NCBI Taxonomy" id="5286"/>
    <lineage>
        <taxon>Eukaryota</taxon>
        <taxon>Fungi</taxon>
        <taxon>Dikarya</taxon>
        <taxon>Basidiomycota</taxon>
        <taxon>Pucciniomycotina</taxon>
        <taxon>Microbotryomycetes</taxon>
        <taxon>Sporidiobolales</taxon>
        <taxon>Sporidiobolaceae</taxon>
        <taxon>Rhodotorula</taxon>
    </lineage>
</organism>
<protein>
    <submittedName>
        <fullName evidence="2">Uncharacterized protein</fullName>
    </submittedName>
</protein>
<feature type="compositionally biased region" description="Basic and acidic residues" evidence="1">
    <location>
        <begin position="317"/>
        <end position="356"/>
    </location>
</feature>
<evidence type="ECO:0000313" key="3">
    <source>
        <dbReference type="Proteomes" id="UP000199069"/>
    </source>
</evidence>
<feature type="compositionally biased region" description="Pro residues" evidence="1">
    <location>
        <begin position="91"/>
        <end position="105"/>
    </location>
</feature>
<dbReference type="OMA" id="NSSMRHE"/>
<feature type="compositionally biased region" description="Low complexity" evidence="1">
    <location>
        <begin position="175"/>
        <end position="200"/>
    </location>
</feature>
<sequence>MDTGYSPHDSHPGAAAADASRRQERSPPLVPLPAQSGGYPYEDREAEPRRGSYTGASERASYPGDAYGRPPAGQPPVAAYYGRPPEDPYRRYPPAPSPYDYPPRPDYYGASAPPPPPPPADYYRPPARPAPYRDPYSYPPRDPYEQSYPPRQASYPAYGPHTPSRESYPGRDHYTPSTSSSYPPRDAAPPRTDSSDSSRPYDLGPHPDPNDLSIPLLYLARVISLKTFTALQPKFAHLDLRFVYSLLDLSSELHAASTKPSESLDDKRRVWITAVGGTDSLVARVKSNTPEVLDWREVDDLQELERELANEDKRVALAREKGGKEADEQERERSRTLDDEEVEREKGRREIEEFERKRRVGEAGGMKSEADELDEVLRAVRGESTGTSPAPGAATSPSVLPWSDAAQMPPPPLQAIDFAAPTHQNSSMRHESEDAHSTDRTDSQSPTRARKRSRHDSDSVHDEEHEKRRAMRKKLEAVCKMPRRSCAAFAAEHGIPVNEETRLADDEPQLGERHRGNWDLFGQELDEVSPQIQVLMARAMRDVTYSPRLRLYDHPEALEMLQAAVPWFTTLLDTVKDRYELAGAASVAPQDPPIGDTFAVLPESSTQVPTLASLASATGTDSGDTMAPST</sequence>
<accession>A0A0K3CLE9</accession>
<dbReference type="STRING" id="5286.A0A0K3CLE9"/>
<feature type="compositionally biased region" description="Basic and acidic residues" evidence="1">
    <location>
        <begin position="41"/>
        <end position="50"/>
    </location>
</feature>
<dbReference type="Proteomes" id="UP000199069">
    <property type="component" value="Unassembled WGS sequence"/>
</dbReference>
<evidence type="ECO:0000256" key="1">
    <source>
        <dbReference type="SAM" id="MobiDB-lite"/>
    </source>
</evidence>
<keyword evidence="3" id="KW-1185">Reference proteome</keyword>
<feature type="compositionally biased region" description="Basic and acidic residues" evidence="1">
    <location>
        <begin position="455"/>
        <end position="469"/>
    </location>
</feature>
<dbReference type="EMBL" id="CWKI01000007">
    <property type="protein sequence ID" value="CTR08031.1"/>
    <property type="molecule type" value="Genomic_DNA"/>
</dbReference>
<feature type="region of interest" description="Disordered" evidence="1">
    <location>
        <begin position="1"/>
        <end position="208"/>
    </location>
</feature>
<reference evidence="2 3" key="1">
    <citation type="submission" date="2015-07" db="EMBL/GenBank/DDBJ databases">
        <authorList>
            <person name="Cajimat M.N.B."/>
            <person name="Milazzo M.L."/>
            <person name="Fulhorst C.F."/>
        </authorList>
    </citation>
    <scope>NUCLEOTIDE SEQUENCE [LARGE SCALE GENOMIC DNA]</scope>
    <source>
        <strain evidence="2">Single colony</strain>
    </source>
</reference>
<evidence type="ECO:0000313" key="2">
    <source>
        <dbReference type="EMBL" id="CTR08031.1"/>
    </source>
</evidence>
<feature type="compositionally biased region" description="Basic and acidic residues" evidence="1">
    <location>
        <begin position="428"/>
        <end position="442"/>
    </location>
</feature>